<dbReference type="OMA" id="CADSIRT"/>
<keyword evidence="4 5" id="KW-0472">Membrane</keyword>
<reference evidence="6" key="2">
    <citation type="submission" date="2025-08" db="UniProtKB">
        <authorList>
            <consortium name="Ensembl"/>
        </authorList>
    </citation>
    <scope>IDENTIFICATION</scope>
</reference>
<dbReference type="HOGENOM" id="CLU_178756_0_0_1"/>
<proteinExistence type="predicted"/>
<keyword evidence="3 5" id="KW-1133">Transmembrane helix</keyword>
<organism evidence="6 7">
    <name type="scientific">Ciona savignyi</name>
    <name type="common">Pacific transparent sea squirt</name>
    <dbReference type="NCBI Taxonomy" id="51511"/>
    <lineage>
        <taxon>Eukaryota</taxon>
        <taxon>Metazoa</taxon>
        <taxon>Chordata</taxon>
        <taxon>Tunicata</taxon>
        <taxon>Ascidiacea</taxon>
        <taxon>Phlebobranchia</taxon>
        <taxon>Cionidae</taxon>
        <taxon>Ciona</taxon>
    </lineage>
</organism>
<evidence type="ECO:0000256" key="2">
    <source>
        <dbReference type="ARBA" id="ARBA00022692"/>
    </source>
</evidence>
<evidence type="ECO:0000313" key="7">
    <source>
        <dbReference type="Proteomes" id="UP000007875"/>
    </source>
</evidence>
<dbReference type="eggNOG" id="KOG2532">
    <property type="taxonomic scope" value="Eukaryota"/>
</dbReference>
<dbReference type="InterPro" id="IPR011701">
    <property type="entry name" value="MFS"/>
</dbReference>
<dbReference type="GO" id="GO:0022857">
    <property type="term" value="F:transmembrane transporter activity"/>
    <property type="evidence" value="ECO:0007669"/>
    <property type="project" value="InterPro"/>
</dbReference>
<dbReference type="SUPFAM" id="SSF103473">
    <property type="entry name" value="MFS general substrate transporter"/>
    <property type="match status" value="1"/>
</dbReference>
<evidence type="ECO:0000256" key="1">
    <source>
        <dbReference type="ARBA" id="ARBA00004141"/>
    </source>
</evidence>
<dbReference type="AlphaFoldDB" id="H2Z5C1"/>
<sequence>MGLSINGFASSGYLANIVDIAPLYAGLLFGVSNTIGSIPGFIGPLTAGIVVKDKTSVNQWQVLFWINAAVGLFGSLLFACFASGSEREWAKEEERQQCCRTISVK</sequence>
<keyword evidence="2 5" id="KW-0812">Transmembrane</keyword>
<feature type="transmembrane region" description="Helical" evidence="5">
    <location>
        <begin position="21"/>
        <end position="42"/>
    </location>
</feature>
<dbReference type="Ensembl" id="ENSCSAVT00000012932.1">
    <property type="protein sequence ID" value="ENSCSAVP00000012783.1"/>
    <property type="gene ID" value="ENSCSAVG00000007508.1"/>
</dbReference>
<reference evidence="6" key="3">
    <citation type="submission" date="2025-09" db="UniProtKB">
        <authorList>
            <consortium name="Ensembl"/>
        </authorList>
    </citation>
    <scope>IDENTIFICATION</scope>
</reference>
<dbReference type="PANTHER" id="PTHR11662:SF399">
    <property type="entry name" value="FI19708P1-RELATED"/>
    <property type="match status" value="1"/>
</dbReference>
<keyword evidence="7" id="KW-1185">Reference proteome</keyword>
<protein>
    <recommendedName>
        <fullName evidence="8">Major facilitator superfamily (MFS) profile domain-containing protein</fullName>
    </recommendedName>
</protein>
<dbReference type="GO" id="GO:0006820">
    <property type="term" value="P:monoatomic anion transport"/>
    <property type="evidence" value="ECO:0007669"/>
    <property type="project" value="TreeGrafter"/>
</dbReference>
<evidence type="ECO:0000256" key="3">
    <source>
        <dbReference type="ARBA" id="ARBA00022989"/>
    </source>
</evidence>
<dbReference type="InParanoid" id="H2Z5C1"/>
<dbReference type="GO" id="GO:0016324">
    <property type="term" value="C:apical plasma membrane"/>
    <property type="evidence" value="ECO:0007669"/>
    <property type="project" value="TreeGrafter"/>
</dbReference>
<dbReference type="Proteomes" id="UP000007875">
    <property type="component" value="Unassembled WGS sequence"/>
</dbReference>
<dbReference type="InterPro" id="IPR036259">
    <property type="entry name" value="MFS_trans_sf"/>
</dbReference>
<name>H2Z5C1_CIOSA</name>
<dbReference type="Gene3D" id="1.20.1250.20">
    <property type="entry name" value="MFS general substrate transporter like domains"/>
    <property type="match status" value="1"/>
</dbReference>
<dbReference type="PANTHER" id="PTHR11662">
    <property type="entry name" value="SOLUTE CARRIER FAMILY 17"/>
    <property type="match status" value="1"/>
</dbReference>
<comment type="subcellular location">
    <subcellularLocation>
        <location evidence="1">Membrane</location>
        <topology evidence="1">Multi-pass membrane protein</topology>
    </subcellularLocation>
</comment>
<feature type="transmembrane region" description="Helical" evidence="5">
    <location>
        <begin position="62"/>
        <end position="82"/>
    </location>
</feature>
<accession>H2Z5C1</accession>
<evidence type="ECO:0008006" key="8">
    <source>
        <dbReference type="Google" id="ProtNLM"/>
    </source>
</evidence>
<evidence type="ECO:0000313" key="6">
    <source>
        <dbReference type="Ensembl" id="ENSCSAVP00000012783.1"/>
    </source>
</evidence>
<reference evidence="7" key="1">
    <citation type="submission" date="2003-08" db="EMBL/GenBank/DDBJ databases">
        <authorList>
            <person name="Birren B."/>
            <person name="Nusbaum C."/>
            <person name="Abebe A."/>
            <person name="Abouelleil A."/>
            <person name="Adekoya E."/>
            <person name="Ait-zahra M."/>
            <person name="Allen N."/>
            <person name="Allen T."/>
            <person name="An P."/>
            <person name="Anderson M."/>
            <person name="Anderson S."/>
            <person name="Arachchi H."/>
            <person name="Armbruster J."/>
            <person name="Bachantsang P."/>
            <person name="Baldwin J."/>
            <person name="Barry A."/>
            <person name="Bayul T."/>
            <person name="Blitshsteyn B."/>
            <person name="Bloom T."/>
            <person name="Blye J."/>
            <person name="Boguslavskiy L."/>
            <person name="Borowsky M."/>
            <person name="Boukhgalter B."/>
            <person name="Brunache A."/>
            <person name="Butler J."/>
            <person name="Calixte N."/>
            <person name="Calvo S."/>
            <person name="Camarata J."/>
            <person name="Campo K."/>
            <person name="Chang J."/>
            <person name="Cheshatsang Y."/>
            <person name="Citroen M."/>
            <person name="Collymore A."/>
            <person name="Considine T."/>
            <person name="Cook A."/>
            <person name="Cooke P."/>
            <person name="Corum B."/>
            <person name="Cuomo C."/>
            <person name="David R."/>
            <person name="Dawoe T."/>
            <person name="Degray S."/>
            <person name="Dodge S."/>
            <person name="Dooley K."/>
            <person name="Dorje P."/>
            <person name="Dorjee K."/>
            <person name="Dorris L."/>
            <person name="Duffey N."/>
            <person name="Dupes A."/>
            <person name="Elkins T."/>
            <person name="Engels R."/>
            <person name="Erickson J."/>
            <person name="Farina A."/>
            <person name="Faro S."/>
            <person name="Ferreira P."/>
            <person name="Fischer H."/>
            <person name="Fitzgerald M."/>
            <person name="Foley K."/>
            <person name="Gage D."/>
            <person name="Galagan J."/>
            <person name="Gearin G."/>
            <person name="Gnerre S."/>
            <person name="Gnirke A."/>
            <person name="Goyette A."/>
            <person name="Graham J."/>
            <person name="Grandbois E."/>
            <person name="Gyaltsen K."/>
            <person name="Hafez N."/>
            <person name="Hagopian D."/>
            <person name="Hagos B."/>
            <person name="Hall J."/>
            <person name="Hatcher B."/>
            <person name="Heller A."/>
            <person name="Higgins H."/>
            <person name="Honan T."/>
            <person name="Horn A."/>
            <person name="Houde N."/>
            <person name="Hughes L."/>
            <person name="Hulme W."/>
            <person name="Husby E."/>
            <person name="Iliev I."/>
            <person name="Jaffe D."/>
            <person name="Jones C."/>
            <person name="Kamal M."/>
            <person name="Kamat A."/>
            <person name="Kamvysselis M."/>
            <person name="Karlsson E."/>
            <person name="Kells C."/>
            <person name="Kieu A."/>
            <person name="Kisner P."/>
            <person name="Kodira C."/>
            <person name="Kulbokas E."/>
            <person name="Labutti K."/>
            <person name="Lama D."/>
            <person name="Landers T."/>
            <person name="Leger J."/>
            <person name="Levine S."/>
            <person name="Lewis D."/>
            <person name="Lewis T."/>
            <person name="Lindblad-toh K."/>
            <person name="Liu X."/>
            <person name="Lokyitsang T."/>
            <person name="Lokyitsang Y."/>
            <person name="Lucien O."/>
            <person name="Lui A."/>
            <person name="Ma L.J."/>
            <person name="Mabbitt R."/>
            <person name="Macdonald J."/>
            <person name="Maclean C."/>
            <person name="Major J."/>
            <person name="Manning J."/>
            <person name="Marabella R."/>
            <person name="Maru K."/>
            <person name="Matthews C."/>
            <person name="Mauceli E."/>
            <person name="Mccarthy M."/>
            <person name="Mcdonough S."/>
            <person name="Mcghee T."/>
            <person name="Meldrim J."/>
            <person name="Meneus L."/>
            <person name="Mesirov J."/>
            <person name="Mihalev A."/>
            <person name="Mihova T."/>
            <person name="Mikkelsen T."/>
            <person name="Mlenga V."/>
            <person name="Moru K."/>
            <person name="Mozes J."/>
            <person name="Mulrain L."/>
            <person name="Munson G."/>
            <person name="Naylor J."/>
            <person name="Newes C."/>
            <person name="Nguyen C."/>
            <person name="Nguyen N."/>
            <person name="Nguyen T."/>
            <person name="Nicol R."/>
            <person name="Nielsen C."/>
            <person name="Nizzari M."/>
            <person name="Norbu C."/>
            <person name="Norbu N."/>
            <person name="O'donnell P."/>
            <person name="Okoawo O."/>
            <person name="O'leary S."/>
            <person name="Omotosho B."/>
            <person name="O'neill K."/>
            <person name="Osman S."/>
            <person name="Parker S."/>
            <person name="Perrin D."/>
            <person name="Phunkhang P."/>
            <person name="Piqani B."/>
            <person name="Purcell S."/>
            <person name="Rachupka T."/>
            <person name="Ramasamy U."/>
            <person name="Rameau R."/>
            <person name="Ray V."/>
            <person name="Raymond C."/>
            <person name="Retta R."/>
            <person name="Richardson S."/>
            <person name="Rise C."/>
            <person name="Rodriguez J."/>
            <person name="Rogers J."/>
            <person name="Rogov P."/>
            <person name="Rutman M."/>
            <person name="Schupbach R."/>
            <person name="Seaman C."/>
            <person name="Settipalli S."/>
            <person name="Sharpe T."/>
            <person name="Sheridan J."/>
            <person name="Sherpa N."/>
            <person name="Shi J."/>
            <person name="Smirnov S."/>
            <person name="Smith C."/>
            <person name="Sougnez C."/>
            <person name="Spencer B."/>
            <person name="Stalker J."/>
            <person name="Stange-thomann N."/>
            <person name="Stavropoulos S."/>
            <person name="Stetson K."/>
            <person name="Stone C."/>
            <person name="Stone S."/>
            <person name="Stubbs M."/>
            <person name="Talamas J."/>
            <person name="Tchuinga P."/>
            <person name="Tenzing P."/>
            <person name="Tesfaye S."/>
            <person name="Theodore J."/>
            <person name="Thoulutsang Y."/>
            <person name="Topham K."/>
            <person name="Towey S."/>
            <person name="Tsamla T."/>
            <person name="Tsomo N."/>
            <person name="Vallee D."/>
            <person name="Vassiliev H."/>
            <person name="Venkataraman V."/>
            <person name="Vinson J."/>
            <person name="Vo A."/>
            <person name="Wade C."/>
            <person name="Wang S."/>
            <person name="Wangchuk T."/>
            <person name="Wangdi T."/>
            <person name="Whittaker C."/>
            <person name="Wilkinson J."/>
            <person name="Wu Y."/>
            <person name="Wyman D."/>
            <person name="Yadav S."/>
            <person name="Yang S."/>
            <person name="Yang X."/>
            <person name="Yeager S."/>
            <person name="Yee E."/>
            <person name="Young G."/>
            <person name="Zainoun J."/>
            <person name="Zembeck L."/>
            <person name="Zimmer A."/>
            <person name="Zody M."/>
            <person name="Lander E."/>
        </authorList>
    </citation>
    <scope>NUCLEOTIDE SEQUENCE [LARGE SCALE GENOMIC DNA]</scope>
</reference>
<evidence type="ECO:0000256" key="4">
    <source>
        <dbReference type="ARBA" id="ARBA00023136"/>
    </source>
</evidence>
<dbReference type="GeneTree" id="ENSGT00940000163850"/>
<dbReference type="STRING" id="51511.ENSCSAVP00000012783"/>
<dbReference type="InterPro" id="IPR050382">
    <property type="entry name" value="MFS_Na/Anion_cotransporter"/>
</dbReference>
<dbReference type="Pfam" id="PF07690">
    <property type="entry name" value="MFS_1"/>
    <property type="match status" value="1"/>
</dbReference>
<evidence type="ECO:0000256" key="5">
    <source>
        <dbReference type="SAM" id="Phobius"/>
    </source>
</evidence>